<sequence length="104" mass="10881">MMVRCAGVVTPPLLIGLKAAEGVVGGGGVGVRLAFVLCHLVPAHSISSAVYGAVHVARLNALCALNLRLCPAIPALDDGFDVTACCGMLHFFFFYLRFVPSYAC</sequence>
<evidence type="ECO:0000313" key="2">
    <source>
        <dbReference type="Proteomes" id="UP000299102"/>
    </source>
</evidence>
<reference evidence="1 2" key="1">
    <citation type="journal article" date="2019" name="Commun. Biol.">
        <title>The bagworm genome reveals a unique fibroin gene that provides high tensile strength.</title>
        <authorList>
            <person name="Kono N."/>
            <person name="Nakamura H."/>
            <person name="Ohtoshi R."/>
            <person name="Tomita M."/>
            <person name="Numata K."/>
            <person name="Arakawa K."/>
        </authorList>
    </citation>
    <scope>NUCLEOTIDE SEQUENCE [LARGE SCALE GENOMIC DNA]</scope>
</reference>
<evidence type="ECO:0000313" key="1">
    <source>
        <dbReference type="EMBL" id="GBP62410.1"/>
    </source>
</evidence>
<dbReference type="AlphaFoldDB" id="A0A4C1XH32"/>
<dbReference type="Proteomes" id="UP000299102">
    <property type="component" value="Unassembled WGS sequence"/>
</dbReference>
<proteinExistence type="predicted"/>
<gene>
    <name evidence="1" type="ORF">EVAR_3112_1</name>
</gene>
<comment type="caution">
    <text evidence="1">The sequence shown here is derived from an EMBL/GenBank/DDBJ whole genome shotgun (WGS) entry which is preliminary data.</text>
</comment>
<accession>A0A4C1XH32</accession>
<protein>
    <submittedName>
        <fullName evidence="1">Uncharacterized protein</fullName>
    </submittedName>
</protein>
<keyword evidence="2" id="KW-1185">Reference proteome</keyword>
<organism evidence="1 2">
    <name type="scientific">Eumeta variegata</name>
    <name type="common">Bagworm moth</name>
    <name type="synonym">Eumeta japonica</name>
    <dbReference type="NCBI Taxonomy" id="151549"/>
    <lineage>
        <taxon>Eukaryota</taxon>
        <taxon>Metazoa</taxon>
        <taxon>Ecdysozoa</taxon>
        <taxon>Arthropoda</taxon>
        <taxon>Hexapoda</taxon>
        <taxon>Insecta</taxon>
        <taxon>Pterygota</taxon>
        <taxon>Neoptera</taxon>
        <taxon>Endopterygota</taxon>
        <taxon>Lepidoptera</taxon>
        <taxon>Glossata</taxon>
        <taxon>Ditrysia</taxon>
        <taxon>Tineoidea</taxon>
        <taxon>Psychidae</taxon>
        <taxon>Oiketicinae</taxon>
        <taxon>Eumeta</taxon>
    </lineage>
</organism>
<name>A0A4C1XH32_EUMVA</name>
<dbReference type="EMBL" id="BGZK01000841">
    <property type="protein sequence ID" value="GBP62410.1"/>
    <property type="molecule type" value="Genomic_DNA"/>
</dbReference>